<evidence type="ECO:0000313" key="3">
    <source>
        <dbReference type="EMBL" id="OBK22054.1"/>
    </source>
</evidence>
<feature type="domain" description="Methyltransferase putative zinc binding" evidence="1">
    <location>
        <begin position="4"/>
        <end position="58"/>
    </location>
</feature>
<feature type="domain" description="C-methyltransferase" evidence="2">
    <location>
        <begin position="206"/>
        <end position="346"/>
    </location>
</feature>
<proteinExistence type="predicted"/>
<sequence length="362" mass="38743">MSSCRGCGGAELTRVLDLGYMPAADLFPPSSAPISAQESAHELAMGLCPTCGLAQLADDDTVTSEPRGIEPQALREQAVDAVQRVAAAGWLRGYTVREFGSPHGGSWLPLLAERGFAEADIADVVLDSFGVMHDADQRTGFALRAKTTAPNGVLLVQFPSLMTMVEQGQWNALRHGHFGYYSLTALRGLLEAAGMSVVTVWEFDLYGGTFLAAAVHGHADADARVADILQRESEFGVTDPAVLGRLQDAVDRHASGLRDWLVEQAREGRTVYGYGAGSRVTALLNIAGVSSALLKGIADGSPAKQGRRIAGTDVPIISPEQLIAADPDRVLLTLPDLYDEVRKTYPQFEGRWWVDRGALGNQ</sequence>
<keyword evidence="3" id="KW-0808">Transferase</keyword>
<dbReference type="Gene3D" id="6.20.50.110">
    <property type="entry name" value="Methyltransferase, zinc-binding domain"/>
    <property type="match status" value="1"/>
</dbReference>
<comment type="caution">
    <text evidence="3">The sequence shown here is derived from an EMBL/GenBank/DDBJ whole genome shotgun (WGS) entry which is preliminary data.</text>
</comment>
<evidence type="ECO:0000313" key="4">
    <source>
        <dbReference type="Proteomes" id="UP000093928"/>
    </source>
</evidence>
<dbReference type="Gene3D" id="3.40.50.150">
    <property type="entry name" value="Vaccinia Virus protein VP39"/>
    <property type="match status" value="1"/>
</dbReference>
<name>A0A1A3NLW8_MYCAS</name>
<dbReference type="SUPFAM" id="SSF53335">
    <property type="entry name" value="S-adenosyl-L-methionine-dependent methyltransferases"/>
    <property type="match status" value="1"/>
</dbReference>
<accession>A0A1A3NLW8</accession>
<gene>
    <name evidence="3" type="ORF">A5634_08720</name>
</gene>
<dbReference type="Proteomes" id="UP000093928">
    <property type="component" value="Unassembled WGS sequence"/>
</dbReference>
<evidence type="ECO:0000259" key="2">
    <source>
        <dbReference type="Pfam" id="PF08484"/>
    </source>
</evidence>
<dbReference type="GO" id="GO:0016740">
    <property type="term" value="F:transferase activity"/>
    <property type="evidence" value="ECO:0007669"/>
    <property type="project" value="UniProtKB-KW"/>
</dbReference>
<reference evidence="3 4" key="1">
    <citation type="submission" date="2016-06" db="EMBL/GenBank/DDBJ databases">
        <authorList>
            <person name="Kjaerup R.B."/>
            <person name="Dalgaard T.S."/>
            <person name="Juul-Madsen H.R."/>
        </authorList>
    </citation>
    <scope>NUCLEOTIDE SEQUENCE [LARGE SCALE GENOMIC DNA]</scope>
    <source>
        <strain evidence="3 4">1165133.8</strain>
    </source>
</reference>
<dbReference type="InterPro" id="IPR013691">
    <property type="entry name" value="MeTrfase_14"/>
</dbReference>
<dbReference type="RefSeq" id="WP_065146194.1">
    <property type="nucleotide sequence ID" value="NZ_LZLS01000192.1"/>
</dbReference>
<dbReference type="SUPFAM" id="SSF53807">
    <property type="entry name" value="Helical backbone' metal receptor"/>
    <property type="match status" value="1"/>
</dbReference>
<dbReference type="Pfam" id="PF08484">
    <property type="entry name" value="Methyltransf_14"/>
    <property type="match status" value="1"/>
</dbReference>
<dbReference type="OrthoDB" id="3637131at2"/>
<dbReference type="InterPro" id="IPR038576">
    <property type="entry name" value="Methyltransf_Zn-bd_dom_put_sf"/>
</dbReference>
<dbReference type="EMBL" id="LZLS01000192">
    <property type="protein sequence ID" value="OBK22054.1"/>
    <property type="molecule type" value="Genomic_DNA"/>
</dbReference>
<dbReference type="Gene3D" id="3.40.50.720">
    <property type="entry name" value="NAD(P)-binding Rossmann-like Domain"/>
    <property type="match status" value="1"/>
</dbReference>
<dbReference type="InterPro" id="IPR029063">
    <property type="entry name" value="SAM-dependent_MTases_sf"/>
</dbReference>
<dbReference type="Pfam" id="PF08421">
    <property type="entry name" value="Methyltransf_13"/>
    <property type="match status" value="1"/>
</dbReference>
<protein>
    <submittedName>
        <fullName evidence="3">Transferase</fullName>
    </submittedName>
</protein>
<dbReference type="AlphaFoldDB" id="A0A1A3NLW8"/>
<organism evidence="3 4">
    <name type="scientific">Mycobacterium asiaticum</name>
    <dbReference type="NCBI Taxonomy" id="1790"/>
    <lineage>
        <taxon>Bacteria</taxon>
        <taxon>Bacillati</taxon>
        <taxon>Actinomycetota</taxon>
        <taxon>Actinomycetes</taxon>
        <taxon>Mycobacteriales</taxon>
        <taxon>Mycobacteriaceae</taxon>
        <taxon>Mycobacterium</taxon>
    </lineage>
</organism>
<evidence type="ECO:0000259" key="1">
    <source>
        <dbReference type="Pfam" id="PF08421"/>
    </source>
</evidence>
<dbReference type="InterPro" id="IPR013630">
    <property type="entry name" value="Methyltransf_Zn-bd_dom_put"/>
</dbReference>